<feature type="domain" description="HTH crp-type" evidence="5">
    <location>
        <begin position="141"/>
        <end position="209"/>
    </location>
</feature>
<dbReference type="InterPro" id="IPR036390">
    <property type="entry name" value="WH_DNA-bd_sf"/>
</dbReference>
<dbReference type="PROSITE" id="PS00889">
    <property type="entry name" value="CNMP_BINDING_2"/>
    <property type="match status" value="1"/>
</dbReference>
<evidence type="ECO:0000313" key="6">
    <source>
        <dbReference type="EMBL" id="CAA6806745.1"/>
    </source>
</evidence>
<dbReference type="PROSITE" id="PS50042">
    <property type="entry name" value="CNMP_BINDING_3"/>
    <property type="match status" value="1"/>
</dbReference>
<dbReference type="SMART" id="SM00419">
    <property type="entry name" value="HTH_CRP"/>
    <property type="match status" value="1"/>
</dbReference>
<dbReference type="InterPro" id="IPR012318">
    <property type="entry name" value="HTH_CRP"/>
</dbReference>
<dbReference type="AlphaFoldDB" id="A0A6S6STY0"/>
<dbReference type="SUPFAM" id="SSF51206">
    <property type="entry name" value="cAMP-binding domain-like"/>
    <property type="match status" value="1"/>
</dbReference>
<name>A0A6S6STY0_9GAMM</name>
<gene>
    <name evidence="6" type="ORF">HELGO_WM32543</name>
</gene>
<dbReference type="CDD" id="cd00038">
    <property type="entry name" value="CAP_ED"/>
    <property type="match status" value="1"/>
</dbReference>
<dbReference type="GO" id="GO:0003700">
    <property type="term" value="F:DNA-binding transcription factor activity"/>
    <property type="evidence" value="ECO:0007669"/>
    <property type="project" value="TreeGrafter"/>
</dbReference>
<dbReference type="InterPro" id="IPR014710">
    <property type="entry name" value="RmlC-like_jellyroll"/>
</dbReference>
<dbReference type="InterPro" id="IPR036388">
    <property type="entry name" value="WH-like_DNA-bd_sf"/>
</dbReference>
<dbReference type="Pfam" id="PF13545">
    <property type="entry name" value="HTH_Crp_2"/>
    <property type="match status" value="1"/>
</dbReference>
<dbReference type="Pfam" id="PF00027">
    <property type="entry name" value="cNMP_binding"/>
    <property type="match status" value="1"/>
</dbReference>
<proteinExistence type="predicted"/>
<keyword evidence="3" id="KW-0804">Transcription</keyword>
<dbReference type="PROSITE" id="PS51063">
    <property type="entry name" value="HTH_CRP_2"/>
    <property type="match status" value="1"/>
</dbReference>
<keyword evidence="1" id="KW-0805">Transcription regulation</keyword>
<dbReference type="GO" id="GO:0003677">
    <property type="term" value="F:DNA binding"/>
    <property type="evidence" value="ECO:0007669"/>
    <property type="project" value="UniProtKB-KW"/>
</dbReference>
<dbReference type="EMBL" id="CACVAV010000108">
    <property type="protein sequence ID" value="CAA6806745.1"/>
    <property type="molecule type" value="Genomic_DNA"/>
</dbReference>
<reference evidence="6" key="1">
    <citation type="submission" date="2020-01" db="EMBL/GenBank/DDBJ databases">
        <authorList>
            <person name="Meier V. D."/>
            <person name="Meier V D."/>
        </authorList>
    </citation>
    <scope>NUCLEOTIDE SEQUENCE</scope>
    <source>
        <strain evidence="6">HLG_WM_MAG_08</strain>
    </source>
</reference>
<evidence type="ECO:0000259" key="5">
    <source>
        <dbReference type="PROSITE" id="PS51063"/>
    </source>
</evidence>
<accession>A0A6S6STY0</accession>
<dbReference type="Gene3D" id="2.60.120.10">
    <property type="entry name" value="Jelly Rolls"/>
    <property type="match status" value="1"/>
</dbReference>
<dbReference type="InterPro" id="IPR050397">
    <property type="entry name" value="Env_Response_Regulators"/>
</dbReference>
<evidence type="ECO:0000256" key="3">
    <source>
        <dbReference type="ARBA" id="ARBA00023163"/>
    </source>
</evidence>
<feature type="domain" description="Cyclic nucleotide-binding" evidence="4">
    <location>
        <begin position="7"/>
        <end position="110"/>
    </location>
</feature>
<dbReference type="PANTHER" id="PTHR24567">
    <property type="entry name" value="CRP FAMILY TRANSCRIPTIONAL REGULATORY PROTEIN"/>
    <property type="match status" value="1"/>
</dbReference>
<dbReference type="CDD" id="cd00092">
    <property type="entry name" value="HTH_CRP"/>
    <property type="match status" value="1"/>
</dbReference>
<evidence type="ECO:0000256" key="1">
    <source>
        <dbReference type="ARBA" id="ARBA00023015"/>
    </source>
</evidence>
<organism evidence="6">
    <name type="scientific">uncultured Thiotrichaceae bacterium</name>
    <dbReference type="NCBI Taxonomy" id="298394"/>
    <lineage>
        <taxon>Bacteria</taxon>
        <taxon>Pseudomonadati</taxon>
        <taxon>Pseudomonadota</taxon>
        <taxon>Gammaproteobacteria</taxon>
        <taxon>Thiotrichales</taxon>
        <taxon>Thiotrichaceae</taxon>
        <taxon>environmental samples</taxon>
    </lineage>
</organism>
<keyword evidence="2" id="KW-0238">DNA-binding</keyword>
<dbReference type="SUPFAM" id="SSF46785">
    <property type="entry name" value="Winged helix' DNA-binding domain"/>
    <property type="match status" value="1"/>
</dbReference>
<dbReference type="PANTHER" id="PTHR24567:SF74">
    <property type="entry name" value="HTH-TYPE TRANSCRIPTIONAL REGULATOR ARCR"/>
    <property type="match status" value="1"/>
</dbReference>
<evidence type="ECO:0000256" key="2">
    <source>
        <dbReference type="ARBA" id="ARBA00023125"/>
    </source>
</evidence>
<dbReference type="GO" id="GO:0005829">
    <property type="term" value="C:cytosol"/>
    <property type="evidence" value="ECO:0007669"/>
    <property type="project" value="TreeGrafter"/>
</dbReference>
<evidence type="ECO:0000259" key="4">
    <source>
        <dbReference type="PROSITE" id="PS50042"/>
    </source>
</evidence>
<protein>
    <submittedName>
        <fullName evidence="6">cAMP-binding proteins - catabolite gene activator and regulatory subunit of cAMP-dependent protein kinases</fullName>
    </submittedName>
</protein>
<sequence length="214" mass="24152">MLREIPLFHDLPDEQVDFLINLTHKFTYPRNSILLTQGELSNSLFIVVSGRLKVFANGAEGRQTLLAFLGTGDFVGELSLLDDGPRSASVMAVEETKTLLITQEAFLRFIDAYPENLLPMLRIMASRLRALDETVCSLSTLDVYGRVARILLQEAVEEDGQQIIPRMTHQDIAEMAGSSREMVSRIMKDLRQGGYISIDSKKRILLEKKLPARW</sequence>
<dbReference type="InterPro" id="IPR018488">
    <property type="entry name" value="cNMP-bd_CS"/>
</dbReference>
<dbReference type="SMART" id="SM00100">
    <property type="entry name" value="cNMP"/>
    <property type="match status" value="1"/>
</dbReference>
<dbReference type="InterPro" id="IPR000595">
    <property type="entry name" value="cNMP-bd_dom"/>
</dbReference>
<dbReference type="InterPro" id="IPR018490">
    <property type="entry name" value="cNMP-bd_dom_sf"/>
</dbReference>
<dbReference type="Gene3D" id="1.10.10.10">
    <property type="entry name" value="Winged helix-like DNA-binding domain superfamily/Winged helix DNA-binding domain"/>
    <property type="match status" value="1"/>
</dbReference>